<evidence type="ECO:0000256" key="6">
    <source>
        <dbReference type="ARBA" id="ARBA00023002"/>
    </source>
</evidence>
<dbReference type="Pfam" id="PF13450">
    <property type="entry name" value="NAD_binding_8"/>
    <property type="match status" value="1"/>
</dbReference>
<dbReference type="EMBL" id="KV453841">
    <property type="protein sequence ID" value="ODV91510.1"/>
    <property type="molecule type" value="Genomic_DNA"/>
</dbReference>
<reference evidence="11" key="1">
    <citation type="submission" date="2016-02" db="EMBL/GenBank/DDBJ databases">
        <title>Comparative genomics of biotechnologically important yeasts.</title>
        <authorList>
            <consortium name="DOE Joint Genome Institute"/>
            <person name="Riley R."/>
            <person name="Haridas S."/>
            <person name="Wolfe K.H."/>
            <person name="Lopes M.R."/>
            <person name="Hittinger C.T."/>
            <person name="Goker M."/>
            <person name="Salamov A."/>
            <person name="Wisecaver J."/>
            <person name="Long T.M."/>
            <person name="Aerts A.L."/>
            <person name="Barry K."/>
            <person name="Choi C."/>
            <person name="Clum A."/>
            <person name="Coughlan A.Y."/>
            <person name="Deshpande S."/>
            <person name="Douglass A.P."/>
            <person name="Hanson S.J."/>
            <person name="Klenk H.-P."/>
            <person name="Labutti K."/>
            <person name="Lapidus A."/>
            <person name="Lindquist E."/>
            <person name="Lipzen A."/>
            <person name="Meier-Kolthoff J.P."/>
            <person name="Ohm R.A."/>
            <person name="Otillar R.P."/>
            <person name="Pangilinan J."/>
            <person name="Peng Y."/>
            <person name="Rokas A."/>
            <person name="Rosa C.A."/>
            <person name="Scheuner C."/>
            <person name="Sibirny A.A."/>
            <person name="Slot J.C."/>
            <person name="Stielow J.B."/>
            <person name="Sun H."/>
            <person name="Kurtzman C.P."/>
            <person name="Blackwell M."/>
            <person name="Jeffries T.W."/>
            <person name="Grigoriev I.V."/>
        </authorList>
    </citation>
    <scope>NUCLEOTIDE SEQUENCE [LARGE SCALE GENOMIC DNA]</scope>
    <source>
        <strain evidence="11">NRRL Y-17796</strain>
    </source>
</reference>
<dbReference type="AlphaFoldDB" id="A0A1E4TIC4"/>
<dbReference type="InterPro" id="IPR010795">
    <property type="entry name" value="Prenylcys_lyase"/>
</dbReference>
<protein>
    <recommendedName>
        <fullName evidence="9">Prenylcysteine lyase domain-containing protein</fullName>
    </recommendedName>
</protein>
<dbReference type="OrthoDB" id="437369at2759"/>
<evidence type="ECO:0000256" key="1">
    <source>
        <dbReference type="ARBA" id="ARBA00001974"/>
    </source>
</evidence>
<evidence type="ECO:0000256" key="8">
    <source>
        <dbReference type="SAM" id="SignalP"/>
    </source>
</evidence>
<evidence type="ECO:0000259" key="9">
    <source>
        <dbReference type="Pfam" id="PF07156"/>
    </source>
</evidence>
<dbReference type="Gene3D" id="3.50.50.60">
    <property type="entry name" value="FAD/NAD(P)-binding domain"/>
    <property type="match status" value="1"/>
</dbReference>
<feature type="signal peptide" evidence="8">
    <location>
        <begin position="1"/>
        <end position="18"/>
    </location>
</feature>
<evidence type="ECO:0000256" key="2">
    <source>
        <dbReference type="ARBA" id="ARBA00009967"/>
    </source>
</evidence>
<dbReference type="PANTHER" id="PTHR15944:SF0">
    <property type="entry name" value="PRENYLCYSTEINE LYASE DOMAIN-CONTAINING PROTEIN"/>
    <property type="match status" value="1"/>
</dbReference>
<dbReference type="PIRSF" id="PIRSF036292">
    <property type="entry name" value="Prenylcysteine_oxidase"/>
    <property type="match status" value="1"/>
</dbReference>
<comment type="similarity">
    <text evidence="2">Belongs to the prenylcysteine oxidase family.</text>
</comment>
<dbReference type="PANTHER" id="PTHR15944">
    <property type="entry name" value="FARNESYLCYSTEINE LYASE"/>
    <property type="match status" value="1"/>
</dbReference>
<keyword evidence="6" id="KW-0560">Oxidoreductase</keyword>
<dbReference type="GO" id="GO:0030328">
    <property type="term" value="P:prenylcysteine catabolic process"/>
    <property type="evidence" value="ECO:0007669"/>
    <property type="project" value="InterPro"/>
</dbReference>
<evidence type="ECO:0000313" key="10">
    <source>
        <dbReference type="EMBL" id="ODV91510.1"/>
    </source>
</evidence>
<gene>
    <name evidence="10" type="ORF">CANCADRAFT_76</name>
</gene>
<dbReference type="GO" id="GO:0001735">
    <property type="term" value="F:prenylcysteine oxidase activity"/>
    <property type="evidence" value="ECO:0007669"/>
    <property type="project" value="InterPro"/>
</dbReference>
<proteinExistence type="inferred from homology"/>
<feature type="chain" id="PRO_5009163240" description="Prenylcysteine lyase domain-containing protein" evidence="8">
    <location>
        <begin position="19"/>
        <end position="481"/>
    </location>
</feature>
<keyword evidence="3" id="KW-0285">Flavoprotein</keyword>
<comment type="cofactor">
    <cofactor evidence="1">
        <name>FAD</name>
        <dbReference type="ChEBI" id="CHEBI:57692"/>
    </cofactor>
</comment>
<evidence type="ECO:0000256" key="5">
    <source>
        <dbReference type="ARBA" id="ARBA00022827"/>
    </source>
</evidence>
<dbReference type="Proteomes" id="UP000095023">
    <property type="component" value="Unassembled WGS sequence"/>
</dbReference>
<keyword evidence="11" id="KW-1185">Reference proteome</keyword>
<dbReference type="GO" id="GO:0030327">
    <property type="term" value="P:prenylated protein catabolic process"/>
    <property type="evidence" value="ECO:0007669"/>
    <property type="project" value="TreeGrafter"/>
</dbReference>
<evidence type="ECO:0000256" key="4">
    <source>
        <dbReference type="ARBA" id="ARBA00022729"/>
    </source>
</evidence>
<accession>A0A1E4TIC4</accession>
<name>A0A1E4TIC4_9ASCO</name>
<evidence type="ECO:0000256" key="7">
    <source>
        <dbReference type="ARBA" id="ARBA00023180"/>
    </source>
</evidence>
<dbReference type="SUPFAM" id="SSF51905">
    <property type="entry name" value="FAD/NAD(P)-binding domain"/>
    <property type="match status" value="1"/>
</dbReference>
<feature type="domain" description="Prenylcysteine lyase" evidence="9">
    <location>
        <begin position="141"/>
        <end position="480"/>
    </location>
</feature>
<dbReference type="InterPro" id="IPR036188">
    <property type="entry name" value="FAD/NAD-bd_sf"/>
</dbReference>
<dbReference type="Pfam" id="PF07156">
    <property type="entry name" value="Prenylcys_lyase"/>
    <property type="match status" value="1"/>
</dbReference>
<organism evidence="10 11">
    <name type="scientific">Tortispora caseinolytica NRRL Y-17796</name>
    <dbReference type="NCBI Taxonomy" id="767744"/>
    <lineage>
        <taxon>Eukaryota</taxon>
        <taxon>Fungi</taxon>
        <taxon>Dikarya</taxon>
        <taxon>Ascomycota</taxon>
        <taxon>Saccharomycotina</taxon>
        <taxon>Trigonopsidomycetes</taxon>
        <taxon>Trigonopsidales</taxon>
        <taxon>Trigonopsidaceae</taxon>
        <taxon>Tortispora</taxon>
    </lineage>
</organism>
<keyword evidence="4 8" id="KW-0732">Signal</keyword>
<sequence>MVWMYVVISLAAVVVAKANQEIVALQSPRIAIVGAGAGGAAAAFYLQNSSNQSFDIVVYESADRIGGRVETFDDGEGHPIELGASLFVPANKNLIDAARFFDLSLMKHGSDKHATNESDNIKADSFGIWNGKSFLYKRPRSESYIGSIARLLYRYGFDIVRFQRQRQRAIESFLDLYNQPFHDLTDAAYAAGLTDYTMSNGTALFESFGIGSKFIQELGLAATRGNYLQNIDEIQGLAAMVSLSTDNAYSVKGGNWQIFDKMLKNASAALLLNTSVIAVQPGADPKDPWIVRSSDGVRAFDQVVIATPFHSSNISVHSSSGDLVKVQPVYYLHMHVTIVSASSRLDPEYFNLKPDTYVPESIVNCDSDTNAADLPFHTISLVQTRCVTSSSCQYIYKIFSLRKLKPDFYSEIFPSGTEIYWDYSKEWDSFPRLDPTTHFQSFVLDSNGLWYLNGMEQFISTMETSTLAARNVANLIIQKFL</sequence>
<evidence type="ECO:0000313" key="11">
    <source>
        <dbReference type="Proteomes" id="UP000095023"/>
    </source>
</evidence>
<keyword evidence="7" id="KW-0325">Glycoprotein</keyword>
<dbReference type="InterPro" id="IPR017046">
    <property type="entry name" value="Prenylcysteine_Oxase1"/>
</dbReference>
<keyword evidence="5" id="KW-0274">FAD</keyword>
<evidence type="ECO:0000256" key="3">
    <source>
        <dbReference type="ARBA" id="ARBA00022630"/>
    </source>
</evidence>